<gene>
    <name evidence="1" type="ORF">DENOEST_1854</name>
</gene>
<name>A0A6S6XY10_9PROT</name>
<evidence type="ECO:0000313" key="1">
    <source>
        <dbReference type="EMBL" id="CAB1369019.1"/>
    </source>
</evidence>
<sequence>MATRQYKLSTNIPTVRLSNSRPFITQKAMLNSLHAQQIFERGYDMCANGLFSLTVVLRFIGTEDQAQAVEAMVDDLLDKTLEEIRQEIKRMQDMSEANGCETMIGYTNARHVEIQITSPRSIRFLAIIREFDQLIAAMDTLWLACLIDDTHYAIEAYQWKRRILRVAGQIRTLATRAILAARKKETVELAAEEKESVTIREFTTTTNDHRITGDIVDS</sequence>
<dbReference type="RefSeq" id="WP_145769027.1">
    <property type="nucleotide sequence ID" value="NZ_LR778301.1"/>
</dbReference>
<dbReference type="EMBL" id="LR778301">
    <property type="protein sequence ID" value="CAB1369019.1"/>
    <property type="molecule type" value="Genomic_DNA"/>
</dbReference>
<reference evidence="1 2" key="1">
    <citation type="submission" date="2020-03" db="EMBL/GenBank/DDBJ databases">
        <authorList>
            <consortium name="Genoscope - CEA"/>
            <person name="William W."/>
        </authorList>
    </citation>
    <scope>NUCLEOTIDE SEQUENCE [LARGE SCALE GENOMIC DNA]</scope>
    <source>
        <strain evidence="2">DSM 16959</strain>
    </source>
</reference>
<proteinExistence type="predicted"/>
<evidence type="ECO:0008006" key="3">
    <source>
        <dbReference type="Google" id="ProtNLM"/>
    </source>
</evidence>
<dbReference type="Proteomes" id="UP000515733">
    <property type="component" value="Chromosome"/>
</dbReference>
<protein>
    <recommendedName>
        <fullName evidence="3">DUF1845 domain-containing protein</fullName>
    </recommendedName>
</protein>
<organism evidence="1 2">
    <name type="scientific">Denitratisoma oestradiolicum</name>
    <dbReference type="NCBI Taxonomy" id="311182"/>
    <lineage>
        <taxon>Bacteria</taxon>
        <taxon>Pseudomonadati</taxon>
        <taxon>Pseudomonadota</taxon>
        <taxon>Betaproteobacteria</taxon>
        <taxon>Nitrosomonadales</taxon>
        <taxon>Sterolibacteriaceae</taxon>
        <taxon>Denitratisoma</taxon>
    </lineage>
</organism>
<dbReference type="OrthoDB" id="8550499at2"/>
<evidence type="ECO:0000313" key="2">
    <source>
        <dbReference type="Proteomes" id="UP000515733"/>
    </source>
</evidence>
<keyword evidence="2" id="KW-1185">Reference proteome</keyword>
<dbReference type="AlphaFoldDB" id="A0A6S6XY10"/>
<dbReference type="KEGG" id="doe:DENOEST_1854"/>
<accession>A0A6S6XY10</accession>